<dbReference type="Gene3D" id="3.40.50.300">
    <property type="entry name" value="P-loop containing nucleotide triphosphate hydrolases"/>
    <property type="match status" value="1"/>
</dbReference>
<gene>
    <name evidence="9" type="primary">ORF29</name>
</gene>
<dbReference type="InterPro" id="IPR027417">
    <property type="entry name" value="P-loop_NTPase"/>
</dbReference>
<keyword evidence="4" id="KW-0238">DNA-binding</keyword>
<feature type="domain" description="Probable DNA packing protein C-terminal" evidence="7">
    <location>
        <begin position="337"/>
        <end position="682"/>
    </location>
</feature>
<keyword evidence="2" id="KW-1188">Viral release from host cell</keyword>
<dbReference type="Pfam" id="PF02499">
    <property type="entry name" value="DNA_pack_C"/>
    <property type="match status" value="1"/>
</dbReference>
<evidence type="ECO:0000256" key="2">
    <source>
        <dbReference type="ARBA" id="ARBA00022612"/>
    </source>
</evidence>
<evidence type="ECO:0000256" key="1">
    <source>
        <dbReference type="ARBA" id="ARBA00022562"/>
    </source>
</evidence>
<organismHost>
    <name type="scientific">Homo sapiens</name>
    <name type="common">Human</name>
    <dbReference type="NCBI Taxonomy" id="9606"/>
</organismHost>
<dbReference type="EMBL" id="KT271455">
    <property type="protein sequence ID" value="ALH44358.1"/>
    <property type="molecule type" value="Genomic_DNA"/>
</dbReference>
<protein>
    <submittedName>
        <fullName evidence="9">ORF29</fullName>
    </submittedName>
</protein>
<evidence type="ECO:0000259" key="7">
    <source>
        <dbReference type="Pfam" id="PF02499"/>
    </source>
</evidence>
<sequence>MLLSRHRERLAANLQETAKDAGERWELSAPTFTRHCPKTARMAHPFIGVVHRINSYSSVLETYCTRHHPATPTSANPDVGTPRPSEDNVPAKPRLLESLSTYLQTRCVREDALVSTTDQLVEYQAARKTHDSLHACPVYRELQAFLVNLSSFLNGCYVPGVHCLEPFQQQLVMHTFFFLVSIKAPQKTHQLFGLFKQYFGLFETPNSVLQTFKQKASVFLIPRRHGKTWIVVAIISMLLASVENINIGYVAHQKHVANSVFAEIIKTLCRWFPPQNLNIKKENGTIIYTRPGGRSSSLMCATCFNKNSIRGQTFNLLYVDEANFIKKDALPAILGFMLQKDAKLIFISSVNSSDRSTSFLLNLRNAQEKMLNVVSYVCADHREDFHLQDALVSCPCYRLHIPTYITIDESIKTTTNLFMEGAFDTELMGEGAASSNATLYRVVGDAALTQFDMCRVDTTAQQVQKCLGKQLFVYIDPAYTNNTEASGTGVGAVVTSTQTPTRSLILGMEHFFLRDLTGAAAYEIASCACTMIKAIAVLHPTIERVNAAVEGNSSQDSGVAIATVLNEICPLPIHFLHYTDKSSALQWPIYMLGGEKSSAFETFIYALNSGTLSASQTVVSNTIKISFDPVTYLVEQVRAIKCVPLRDGGQSYSAKQKHMSDDLLVAVVMAHFMAADDRHMYKPISPQ</sequence>
<feature type="domain" description="Probable DNA packing protein N-terminal" evidence="8">
    <location>
        <begin position="41"/>
        <end position="311"/>
    </location>
</feature>
<proteinExistence type="inferred from homology"/>
<evidence type="ECO:0000256" key="5">
    <source>
        <dbReference type="ARBA" id="ARBA00023219"/>
    </source>
</evidence>
<evidence type="ECO:0000256" key="4">
    <source>
        <dbReference type="ARBA" id="ARBA00023125"/>
    </source>
</evidence>
<name>A0A0N7GEP2_HHV8</name>
<evidence type="ECO:0000256" key="3">
    <source>
        <dbReference type="ARBA" id="ARBA00022801"/>
    </source>
</evidence>
<dbReference type="InterPro" id="IPR003499">
    <property type="entry name" value="DNA_pack_N"/>
</dbReference>
<dbReference type="GO" id="GO:0016787">
    <property type="term" value="F:hydrolase activity"/>
    <property type="evidence" value="ECO:0007669"/>
    <property type="project" value="UniProtKB-KW"/>
</dbReference>
<dbReference type="HAMAP" id="MF_04013">
    <property type="entry name" value="HSV_TRM3"/>
    <property type="match status" value="1"/>
</dbReference>
<accession>A0A0N7GEP2</accession>
<reference evidence="9" key="1">
    <citation type="journal article" date="2015" name="J. Virol.">
        <title>Whole-Genome Sequencing of Kaposi's Sarcoma-Associated Herpesvirus from Zambian Kaposi's Sarcoma Biopsy Specimens Reveals Unique Viral Diversity.</title>
        <authorList>
            <person name="Olp L.N."/>
            <person name="Jeanniard A."/>
            <person name="Marimo C."/>
            <person name="West J.T."/>
            <person name="Wood C."/>
        </authorList>
    </citation>
    <scope>NUCLEOTIDE SEQUENCE</scope>
    <source>
        <strain evidence="9">ZM091</strain>
    </source>
</reference>
<keyword evidence="5" id="KW-0231">Viral genome packaging</keyword>
<evidence type="ECO:0000259" key="8">
    <source>
        <dbReference type="Pfam" id="PF02500"/>
    </source>
</evidence>
<organism evidence="9">
    <name type="scientific">Human herpesvirus 8</name>
    <name type="common">HHV-8</name>
    <name type="synonym">Kaposi's sarcoma-associated herpesvirus</name>
    <dbReference type="NCBI Taxonomy" id="37296"/>
    <lineage>
        <taxon>Viruses</taxon>
        <taxon>Duplodnaviria</taxon>
        <taxon>Heunggongvirae</taxon>
        <taxon>Peploviricota</taxon>
        <taxon>Herviviricetes</taxon>
        <taxon>Herpesvirales</taxon>
        <taxon>Orthoherpesviridae</taxon>
        <taxon>Gammaherpesvirinae</taxon>
        <taxon>Rhadinovirus</taxon>
        <taxon>Rhadinovirus humangamma8</taxon>
    </lineage>
</organism>
<dbReference type="Pfam" id="PF02500">
    <property type="entry name" value="DNA_pack_N"/>
    <property type="match status" value="1"/>
</dbReference>
<evidence type="ECO:0000256" key="6">
    <source>
        <dbReference type="SAM" id="MobiDB-lite"/>
    </source>
</evidence>
<feature type="region of interest" description="Disordered" evidence="6">
    <location>
        <begin position="67"/>
        <end position="91"/>
    </location>
</feature>
<dbReference type="GO" id="GO:0003677">
    <property type="term" value="F:DNA binding"/>
    <property type="evidence" value="ECO:0007669"/>
    <property type="project" value="UniProtKB-KW"/>
</dbReference>
<dbReference type="InterPro" id="IPR003498">
    <property type="entry name" value="DNA_pack_C"/>
</dbReference>
<keyword evidence="1" id="KW-1048">Host nucleus</keyword>
<keyword evidence="3" id="KW-0378">Hydrolase</keyword>
<dbReference type="Gene3D" id="3.30.420.320">
    <property type="match status" value="1"/>
</dbReference>
<dbReference type="GO" id="GO:0051276">
    <property type="term" value="P:chromosome organization"/>
    <property type="evidence" value="ECO:0007669"/>
    <property type="project" value="InterPro"/>
</dbReference>
<dbReference type="InterPro" id="IPR038435">
    <property type="entry name" value="DNA_pack_C_sf"/>
</dbReference>
<evidence type="ECO:0000313" key="9">
    <source>
        <dbReference type="EMBL" id="ALH44358.1"/>
    </source>
</evidence>
<dbReference type="InterPro" id="IPR033663">
    <property type="entry name" value="HSV_TRM3"/>
</dbReference>